<organism evidence="1 2">
    <name type="scientific">Pseudomonas knackmussii (strain DSM 6978 / CCUG 54928 / LMG 23759 / B13)</name>
    <dbReference type="NCBI Taxonomy" id="1301098"/>
    <lineage>
        <taxon>Bacteria</taxon>
        <taxon>Pseudomonadati</taxon>
        <taxon>Pseudomonadota</taxon>
        <taxon>Gammaproteobacteria</taxon>
        <taxon>Pseudomonadales</taxon>
        <taxon>Pseudomonadaceae</taxon>
        <taxon>Pseudomonas</taxon>
    </lineage>
</organism>
<reference evidence="1 2" key="1">
    <citation type="submission" date="2013-03" db="EMBL/GenBank/DDBJ databases">
        <authorList>
            <person name="Linke B."/>
        </authorList>
    </citation>
    <scope>NUCLEOTIDE SEQUENCE [LARGE SCALE GENOMIC DNA]</scope>
    <source>
        <strain evidence="1 2">B13</strain>
    </source>
</reference>
<dbReference type="PATRIC" id="fig|1301098.3.peg.3198"/>
<dbReference type="OrthoDB" id="7017312at2"/>
<accession>A0A024HJ89</accession>
<proteinExistence type="predicted"/>
<dbReference type="AlphaFoldDB" id="A0A024HJ89"/>
<sequence length="71" mass="8078">MQRPPRNIRKLLDAVASHNETTALEVMRAVDQVRDELLRQRLLNAIHDLHQDAAELRSLRDEVSGAAIRLA</sequence>
<keyword evidence="2" id="KW-1185">Reference proteome</keyword>
<dbReference type="Proteomes" id="UP000025241">
    <property type="component" value="Chromosome I"/>
</dbReference>
<dbReference type="RefSeq" id="WP_043253112.1">
    <property type="nucleotide sequence ID" value="NZ_HG322950.1"/>
</dbReference>
<dbReference type="KEGG" id="pkc:PKB_3171"/>
<gene>
    <name evidence="1" type="ORF">PKB_3171</name>
</gene>
<dbReference type="EMBL" id="HG322950">
    <property type="protein sequence ID" value="CDF84518.1"/>
    <property type="molecule type" value="Genomic_DNA"/>
</dbReference>
<reference evidence="1 2" key="2">
    <citation type="submission" date="2014-05" db="EMBL/GenBank/DDBJ databases">
        <title>Genome sequence of the 3-chlorobenzoate degrading bacterium Pseudomonas knackmussii B13 shows multiple evidence for horizontal gene transfer.</title>
        <authorList>
            <person name="Miyazaki R."/>
            <person name="Bertelli C."/>
            <person name="Falquet L."/>
            <person name="Robinson-Rechavi M."/>
            <person name="Gharib W."/>
            <person name="Roy S."/>
            <person name="Van der Meer J.R."/>
        </authorList>
    </citation>
    <scope>NUCLEOTIDE SEQUENCE [LARGE SCALE GENOMIC DNA]</scope>
    <source>
        <strain evidence="1 2">B13</strain>
    </source>
</reference>
<protein>
    <submittedName>
        <fullName evidence="1">Uncharacterized protein</fullName>
    </submittedName>
</protein>
<evidence type="ECO:0000313" key="1">
    <source>
        <dbReference type="EMBL" id="CDF84518.1"/>
    </source>
</evidence>
<evidence type="ECO:0000313" key="2">
    <source>
        <dbReference type="Proteomes" id="UP000025241"/>
    </source>
</evidence>
<name>A0A024HJ89_PSEKB</name>
<dbReference type="HOGENOM" id="CLU_188436_0_0_6"/>